<dbReference type="Gene3D" id="3.40.50.2000">
    <property type="entry name" value="Glycogen Phosphorylase B"/>
    <property type="match status" value="2"/>
</dbReference>
<dbReference type="SUPFAM" id="SSF53756">
    <property type="entry name" value="UDP-Glycosyltransferase/glycogen phosphorylase"/>
    <property type="match status" value="1"/>
</dbReference>
<dbReference type="GO" id="GO:0005975">
    <property type="term" value="P:carbohydrate metabolic process"/>
    <property type="evidence" value="ECO:0007669"/>
    <property type="project" value="InterPro"/>
</dbReference>
<dbReference type="InterPro" id="IPR002509">
    <property type="entry name" value="NODB_dom"/>
</dbReference>
<keyword evidence="4" id="KW-0808">Transferase</keyword>
<keyword evidence="5" id="KW-1185">Reference proteome</keyword>
<dbReference type="AlphaFoldDB" id="A0A7K1KM35"/>
<feature type="domain" description="Glycosyl transferase family 1" evidence="2">
    <location>
        <begin position="498"/>
        <end position="656"/>
    </location>
</feature>
<evidence type="ECO:0000313" key="5">
    <source>
        <dbReference type="Proteomes" id="UP000461162"/>
    </source>
</evidence>
<dbReference type="SUPFAM" id="SSF88713">
    <property type="entry name" value="Glycoside hydrolase/deacetylase"/>
    <property type="match status" value="1"/>
</dbReference>
<dbReference type="Pfam" id="PF01522">
    <property type="entry name" value="Polysacc_deac_1"/>
    <property type="match status" value="1"/>
</dbReference>
<dbReference type="InterPro" id="IPR051398">
    <property type="entry name" value="Polysacch_Deacetylase"/>
</dbReference>
<dbReference type="Gene3D" id="3.20.20.370">
    <property type="entry name" value="Glycoside hydrolase/deacetylase"/>
    <property type="match status" value="1"/>
</dbReference>
<dbReference type="PANTHER" id="PTHR34216">
    <property type="match status" value="1"/>
</dbReference>
<dbReference type="RefSeq" id="WP_155932989.1">
    <property type="nucleotide sequence ID" value="NZ_WODC01000003.1"/>
</dbReference>
<dbReference type="GO" id="GO:0016810">
    <property type="term" value="F:hydrolase activity, acting on carbon-nitrogen (but not peptide) bonds"/>
    <property type="evidence" value="ECO:0007669"/>
    <property type="project" value="InterPro"/>
</dbReference>
<dbReference type="CDD" id="cd03801">
    <property type="entry name" value="GT4_PimA-like"/>
    <property type="match status" value="1"/>
</dbReference>
<dbReference type="InterPro" id="IPR011330">
    <property type="entry name" value="Glyco_hydro/deAcase_b/a-brl"/>
</dbReference>
<feature type="domain" description="NodB homology" evidence="3">
    <location>
        <begin position="57"/>
        <end position="157"/>
    </location>
</feature>
<dbReference type="GO" id="GO:0016757">
    <property type="term" value="F:glycosyltransferase activity"/>
    <property type="evidence" value="ECO:0007669"/>
    <property type="project" value="InterPro"/>
</dbReference>
<proteinExistence type="predicted"/>
<dbReference type="EMBL" id="WODC01000003">
    <property type="protein sequence ID" value="MUM77139.1"/>
    <property type="molecule type" value="Genomic_DNA"/>
</dbReference>
<evidence type="ECO:0000259" key="3">
    <source>
        <dbReference type="Pfam" id="PF01522"/>
    </source>
</evidence>
<name>A0A7K1KM35_9BACT</name>
<dbReference type="InterPro" id="IPR001296">
    <property type="entry name" value="Glyco_trans_1"/>
</dbReference>
<dbReference type="Proteomes" id="UP000461162">
    <property type="component" value="Unassembled WGS sequence"/>
</dbReference>
<comment type="caution">
    <text evidence="4">The sequence shown here is derived from an EMBL/GenBank/DDBJ whole genome shotgun (WGS) entry which is preliminary data.</text>
</comment>
<dbReference type="PANTHER" id="PTHR34216:SF13">
    <property type="entry name" value="XYLANASE_CHITIN DEACETYLASE"/>
    <property type="match status" value="1"/>
</dbReference>
<accession>A0A7K1KM35</accession>
<gene>
    <name evidence="4" type="ORF">GKC30_05790</name>
</gene>
<evidence type="ECO:0000313" key="4">
    <source>
        <dbReference type="EMBL" id="MUM77139.1"/>
    </source>
</evidence>
<evidence type="ECO:0000256" key="1">
    <source>
        <dbReference type="ARBA" id="ARBA00022729"/>
    </source>
</evidence>
<reference evidence="4 5" key="1">
    <citation type="submission" date="2019-11" db="EMBL/GenBank/DDBJ databases">
        <title>Pseudodesulfovibrio alkaliphilus, sp. nov., an alkaliphilic sulfate-reducing bacteria from mud volcano of Taman peninsula, Russia.</title>
        <authorList>
            <person name="Frolova A."/>
            <person name="Merkel A.Y."/>
            <person name="Slobodkin A.I."/>
        </authorList>
    </citation>
    <scope>NUCLEOTIDE SEQUENCE [LARGE SCALE GENOMIC DNA]</scope>
    <source>
        <strain evidence="4 5">F-1</strain>
    </source>
</reference>
<organism evidence="4 5">
    <name type="scientific">Pseudodesulfovibrio alkaliphilus</name>
    <dbReference type="NCBI Taxonomy" id="2661613"/>
    <lineage>
        <taxon>Bacteria</taxon>
        <taxon>Pseudomonadati</taxon>
        <taxon>Thermodesulfobacteriota</taxon>
        <taxon>Desulfovibrionia</taxon>
        <taxon>Desulfovibrionales</taxon>
        <taxon>Desulfovibrionaceae</taxon>
    </lineage>
</organism>
<protein>
    <submittedName>
        <fullName evidence="4">Glycosyltransferase</fullName>
    </submittedName>
</protein>
<dbReference type="Pfam" id="PF00534">
    <property type="entry name" value="Glycos_transf_1"/>
    <property type="match status" value="1"/>
</dbReference>
<sequence>MIRIPFGSSIPVFCYHNVSEVDGHSPERFGEHLDAIEQAGFSTLSALDLLAVVRKEKKAPPKSVVLTFDDGHLSNWLTVVPELMRRGMTGTFFVLTDFIDPGPARTLADAPAMQAMPEALKAALGKGDHSQFVNEGEVRAMLEAGMEVFSHGCRHQGAFRSLRPLARMGEAHARWPAWGIYSDAGPDWPVFEDGSAYVYDGFWPRPGKAGRPRMVLRSPAERLDFCRRDFARSIERIRELNRLETQLFCWPWGHFCADAQAELERAGFAGAFTLERFVNARGTDPFRLSRIGVGRGKTGEWVRARLRMYGSAPAARVFFKFWRKRPEIRRVLYAADTHLVPGDGRQMLDNIRAMRDMGVDACALLDPASPLFRAVEESGAGVFPFSRFGDSAAAGAGLRKLVREEGVDVVHVFDGRAFRMGVLARLLGGRFRLVVNRDALSRSGGLFPLWTGAASGVICDWAGCAEALRRRGAPASRLSVVYDAYRGPDFGEPAPRRKRGTRLLYVGDGTGAKGFDVFLRAAARFCRAGDHRDVEFAAVGVREADMALFDHLLTPAVRERLRVVGEIPRHAVLEEMRASDVLVIPPRLADLPGSLLEGFSLGLPAVCTRVGGMTELVADGVNGLICESEDHDCLAAKMRQLVQDPAARFAMGRVGRAVVRTLLTPEVKAHALMRVYMGERLNAPLPVVELADSLPPLPGDPFGGCSHD</sequence>
<keyword evidence="1" id="KW-0732">Signal</keyword>
<evidence type="ECO:0000259" key="2">
    <source>
        <dbReference type="Pfam" id="PF00534"/>
    </source>
</evidence>